<keyword evidence="10 13" id="KW-0119">Carbohydrate metabolism</keyword>
<protein>
    <recommendedName>
        <fullName evidence="13">Alpha-1,4 glucan phosphorylase</fullName>
        <ecNumber evidence="13">2.4.1.1</ecNumber>
    </recommendedName>
</protein>
<dbReference type="CDD" id="cd04300">
    <property type="entry name" value="GT35_Glycogen_Phosphorylase"/>
    <property type="match status" value="1"/>
</dbReference>
<dbReference type="InterPro" id="IPR000811">
    <property type="entry name" value="Glyco_trans_35"/>
</dbReference>
<comment type="cofactor">
    <cofactor evidence="2 13">
        <name>pyridoxal 5'-phosphate</name>
        <dbReference type="ChEBI" id="CHEBI:597326"/>
    </cofactor>
</comment>
<keyword evidence="9 12" id="KW-0663">Pyridoxal phosphate</keyword>
<comment type="function">
    <text evidence="13">Allosteric enzyme that catalyzes the rate-limiting step in glycogen catabolism, the phosphorolytic cleavage of glycogen to produce glucose-1-phosphate, and plays a central role in maintaining cellular and organismal glucose homeostasis.</text>
</comment>
<feature type="compositionally biased region" description="Polar residues" evidence="14">
    <location>
        <begin position="1"/>
        <end position="10"/>
    </location>
</feature>
<dbReference type="InterPro" id="IPR011833">
    <property type="entry name" value="Glycg_phsphrylas"/>
</dbReference>
<dbReference type="PIRSF" id="PIRSF000460">
    <property type="entry name" value="Pprylas_GlgP"/>
    <property type="match status" value="1"/>
</dbReference>
<name>A0A508WWZ7_9HYPH</name>
<dbReference type="EC" id="2.4.1.1" evidence="13"/>
<evidence type="ECO:0000313" key="15">
    <source>
        <dbReference type="EMBL" id="VTZ61967.1"/>
    </source>
</evidence>
<keyword evidence="8 13" id="KW-0808">Transferase</keyword>
<keyword evidence="5" id="KW-0963">Cytoplasm</keyword>
<dbReference type="NCBIfam" id="TIGR02093">
    <property type="entry name" value="P_ylase"/>
    <property type="match status" value="1"/>
</dbReference>
<evidence type="ECO:0000256" key="9">
    <source>
        <dbReference type="ARBA" id="ARBA00022898"/>
    </source>
</evidence>
<dbReference type="PROSITE" id="PS00102">
    <property type="entry name" value="PHOSPHORYLASE"/>
    <property type="match status" value="1"/>
</dbReference>
<comment type="catalytic activity">
    <reaction evidence="1 13">
        <text>[(1-&gt;4)-alpha-D-glucosyl](n) + phosphate = [(1-&gt;4)-alpha-D-glucosyl](n-1) + alpha-D-glucose 1-phosphate</text>
        <dbReference type="Rhea" id="RHEA:41732"/>
        <dbReference type="Rhea" id="RHEA-COMP:9584"/>
        <dbReference type="Rhea" id="RHEA-COMP:9586"/>
        <dbReference type="ChEBI" id="CHEBI:15444"/>
        <dbReference type="ChEBI" id="CHEBI:43474"/>
        <dbReference type="ChEBI" id="CHEBI:58601"/>
        <dbReference type="EC" id="2.4.1.1"/>
    </reaction>
</comment>
<dbReference type="FunFam" id="3.40.50.2000:FF:000153">
    <property type="entry name" value="Alpha-1,4 glucan phosphorylase"/>
    <property type="match status" value="1"/>
</dbReference>
<evidence type="ECO:0000256" key="1">
    <source>
        <dbReference type="ARBA" id="ARBA00001275"/>
    </source>
</evidence>
<evidence type="ECO:0000256" key="3">
    <source>
        <dbReference type="ARBA" id="ARBA00004496"/>
    </source>
</evidence>
<keyword evidence="7 13" id="KW-0328">Glycosyltransferase</keyword>
<organism evidence="15">
    <name type="scientific">Sinorhizobium medicae</name>
    <dbReference type="NCBI Taxonomy" id="110321"/>
    <lineage>
        <taxon>Bacteria</taxon>
        <taxon>Pseudomonadati</taxon>
        <taxon>Pseudomonadota</taxon>
        <taxon>Alphaproteobacteria</taxon>
        <taxon>Hyphomicrobiales</taxon>
        <taxon>Rhizobiaceae</taxon>
        <taxon>Sinorhizobium/Ensifer group</taxon>
        <taxon>Sinorhizobium</taxon>
    </lineage>
</organism>
<dbReference type="Pfam" id="PF00343">
    <property type="entry name" value="Phosphorylase"/>
    <property type="match status" value="1"/>
</dbReference>
<comment type="function">
    <text evidence="11">Phosphorylase is an important allosteric enzyme in carbohydrate metabolism. Enzymes from different sources differ in their regulatory mechanisms and in their natural substrates. However, all known phosphorylases share catalytic and structural properties.</text>
</comment>
<evidence type="ECO:0000256" key="4">
    <source>
        <dbReference type="ARBA" id="ARBA00006047"/>
    </source>
</evidence>
<accession>A0A508WWZ7</accession>
<keyword evidence="6" id="KW-0021">Allosteric enzyme</keyword>
<proteinExistence type="inferred from homology"/>
<dbReference type="FunFam" id="3.40.50.2000:FF:000003">
    <property type="entry name" value="Alpha-1,4 glucan phosphorylase"/>
    <property type="match status" value="1"/>
</dbReference>
<dbReference type="Proteomes" id="UP000507954">
    <property type="component" value="Unassembled WGS sequence"/>
</dbReference>
<reference evidence="15" key="1">
    <citation type="submission" date="2019-06" db="EMBL/GenBank/DDBJ databases">
        <authorList>
            <person name="Le Quere A."/>
            <person name="Colella S."/>
        </authorList>
    </citation>
    <scope>NUCLEOTIDE SEQUENCE</scope>
    <source>
        <strain evidence="15">EmedicaeMD41</strain>
    </source>
</reference>
<dbReference type="PANTHER" id="PTHR11468:SF3">
    <property type="entry name" value="GLYCOGEN PHOSPHORYLASE, LIVER FORM"/>
    <property type="match status" value="1"/>
</dbReference>
<dbReference type="GO" id="GO:0005980">
    <property type="term" value="P:glycogen catabolic process"/>
    <property type="evidence" value="ECO:0007669"/>
    <property type="project" value="TreeGrafter"/>
</dbReference>
<evidence type="ECO:0000256" key="14">
    <source>
        <dbReference type="SAM" id="MobiDB-lite"/>
    </source>
</evidence>
<dbReference type="GO" id="GO:0030170">
    <property type="term" value="F:pyridoxal phosphate binding"/>
    <property type="evidence" value="ECO:0007669"/>
    <property type="project" value="InterPro"/>
</dbReference>
<evidence type="ECO:0000256" key="5">
    <source>
        <dbReference type="ARBA" id="ARBA00022490"/>
    </source>
</evidence>
<sequence length="821" mass="92353">MMNRLSNTELPQPAPRSSEPSQLAVEILERLKYRIGKDPKVAKPHDWLTAAILVARDRITDKWMDSTRKTYSTGAKRVYYMSLEFLIGRMMRDAMTNLGLMDEMRDALASLGVDIDVIAALEPDAALGNGGLGRLAACFMESMATVDVPAYGYGIRYMHGLFRQQMADGWQVELPETWLAHGNPWEFERRECSYEIGYGGSVETVNIDEEVQRYVWKPAERVIATAFDTPAVGWRATRVNTLRLWAAQPIDPILLDAFNAGDHIGALRESNKAESLTRVLYPADATPAGQELRLRQEYFFSSASLQDILRRHLQQYPDFTSLPDAVAIQLNDTHPAVSVAELVRLLSDVHGLDFEQSWDIARRTFSYTNHTLLPEALESWPVPLFERLLPRHMQIVYAINAKILIEARRVRYATDEAIRNISLIDETGERRVRMGNLAFVGSHSINGVSALHTELMKETVFADLHALYPDRINNKTNGITPRRWLMQCNPDLFGLIREAIGDEFIDNTEALQALDAFADNADFQERFAAVKRANKVRLAKLIQANLGIRLDPSAMFDIQIKRIHEYKRQLLNLIEAVALYDQIRSHPELDWVPRVKLFAGKAAPSYHNAKLIIKLANDIARVINNDPAVRGLLKVVFIPNYNVSLAEVMVPAADLSEQISTAGMEASGTGNMKFALNGALTIGTLDGANVEMRDWVGEENIQIFGMTAEDVGKARAEGHNPRAIIENSRELSQALSAIASGVFSPDDRNRFSGLVDGLYNHDWFMVAADFEAYAKAQREIDQLWTKPAAWYSKAVRNTARMGWFSSDRTIRQYAGEIWRAG</sequence>
<dbReference type="GO" id="GO:0005737">
    <property type="term" value="C:cytoplasm"/>
    <property type="evidence" value="ECO:0007669"/>
    <property type="project" value="UniProtKB-SubCell"/>
</dbReference>
<evidence type="ECO:0000256" key="10">
    <source>
        <dbReference type="ARBA" id="ARBA00023277"/>
    </source>
</evidence>
<gene>
    <name evidence="15" type="primary">glgP</name>
    <name evidence="15" type="ORF">EMEDMD4_310216</name>
</gene>
<evidence type="ECO:0000256" key="8">
    <source>
        <dbReference type="ARBA" id="ARBA00022679"/>
    </source>
</evidence>
<dbReference type="SUPFAM" id="SSF53756">
    <property type="entry name" value="UDP-Glycosyltransferase/glycogen phosphorylase"/>
    <property type="match status" value="1"/>
</dbReference>
<evidence type="ECO:0000256" key="13">
    <source>
        <dbReference type="RuleBase" id="RU000587"/>
    </source>
</evidence>
<dbReference type="EMBL" id="CABFNB010000097">
    <property type="protein sequence ID" value="VTZ61967.1"/>
    <property type="molecule type" value="Genomic_DNA"/>
</dbReference>
<comment type="subcellular location">
    <subcellularLocation>
        <location evidence="3">Cytoplasm</location>
    </subcellularLocation>
</comment>
<dbReference type="PANTHER" id="PTHR11468">
    <property type="entry name" value="GLYCOGEN PHOSPHORYLASE"/>
    <property type="match status" value="1"/>
</dbReference>
<feature type="region of interest" description="Disordered" evidence="14">
    <location>
        <begin position="1"/>
        <end position="21"/>
    </location>
</feature>
<dbReference type="Gene3D" id="3.40.50.2000">
    <property type="entry name" value="Glycogen Phosphorylase B"/>
    <property type="match status" value="2"/>
</dbReference>
<evidence type="ECO:0000256" key="2">
    <source>
        <dbReference type="ARBA" id="ARBA00001933"/>
    </source>
</evidence>
<evidence type="ECO:0000256" key="11">
    <source>
        <dbReference type="ARBA" id="ARBA00025174"/>
    </source>
</evidence>
<comment type="similarity">
    <text evidence="4 13">Belongs to the glycogen phosphorylase family.</text>
</comment>
<evidence type="ECO:0000256" key="6">
    <source>
        <dbReference type="ARBA" id="ARBA00022533"/>
    </source>
</evidence>
<feature type="modified residue" description="N6-(pyridoxal phosphate)lysine" evidence="12">
    <location>
        <position position="673"/>
    </location>
</feature>
<dbReference type="AlphaFoldDB" id="A0A508WWZ7"/>
<dbReference type="InterPro" id="IPR035090">
    <property type="entry name" value="Pyridoxal_P_attach_site"/>
</dbReference>
<evidence type="ECO:0000256" key="7">
    <source>
        <dbReference type="ARBA" id="ARBA00022676"/>
    </source>
</evidence>
<dbReference type="GO" id="GO:0008184">
    <property type="term" value="F:glycogen phosphorylase activity"/>
    <property type="evidence" value="ECO:0007669"/>
    <property type="project" value="InterPro"/>
</dbReference>
<dbReference type="OMA" id="WLKQANP"/>
<evidence type="ECO:0000256" key="12">
    <source>
        <dbReference type="PIRSR" id="PIRSR000460-1"/>
    </source>
</evidence>